<protein>
    <submittedName>
        <fullName evidence="2">Uncharacterized protein</fullName>
    </submittedName>
</protein>
<evidence type="ECO:0000313" key="2">
    <source>
        <dbReference type="EMBL" id="PWZ31575.1"/>
    </source>
</evidence>
<sequence>MVSEGDLLQPEKIENGILFNVARRDILLGSSSGVESQGSPREPDVEIVQTECLDRGSVSDGDDKELSVIDDGATDPISRNNLQYQGSSLEENLYCPLSVNYENEINTNKPEAASIFDICTEMHPASINLPEVSSEKTELETAKIPDDKSAVMNDEVALGAGN</sequence>
<comment type="caution">
    <text evidence="2">The sequence shown here is derived from an EMBL/GenBank/DDBJ whole genome shotgun (WGS) entry which is preliminary data.</text>
</comment>
<name>A0A3L6FEE4_MAIZE</name>
<reference evidence="2" key="1">
    <citation type="journal article" date="2018" name="Nat. Genet.">
        <title>Extensive intraspecific gene order and gene structural variations between Mo17 and other maize genomes.</title>
        <authorList>
            <person name="Sun S."/>
            <person name="Zhou Y."/>
            <person name="Chen J."/>
            <person name="Shi J."/>
            <person name="Zhao H."/>
            <person name="Zhao H."/>
            <person name="Song W."/>
            <person name="Zhang M."/>
            <person name="Cui Y."/>
            <person name="Dong X."/>
            <person name="Liu H."/>
            <person name="Ma X."/>
            <person name="Jiao Y."/>
            <person name="Wang B."/>
            <person name="Wei X."/>
            <person name="Stein J.C."/>
            <person name="Glaubitz J.C."/>
            <person name="Lu F."/>
            <person name="Yu G."/>
            <person name="Liang C."/>
            <person name="Fengler K."/>
            <person name="Li B."/>
            <person name="Rafalski A."/>
            <person name="Schnable P.S."/>
            <person name="Ware D.H."/>
            <person name="Buckler E.S."/>
            <person name="Lai J."/>
        </authorList>
    </citation>
    <scope>NUCLEOTIDE SEQUENCE [LARGE SCALE GENOMIC DNA]</scope>
    <source>
        <tissue evidence="2">Seedling</tissue>
    </source>
</reference>
<dbReference type="Proteomes" id="UP000251960">
    <property type="component" value="Chromosome 3"/>
</dbReference>
<organism evidence="2">
    <name type="scientific">Zea mays</name>
    <name type="common">Maize</name>
    <dbReference type="NCBI Taxonomy" id="4577"/>
    <lineage>
        <taxon>Eukaryota</taxon>
        <taxon>Viridiplantae</taxon>
        <taxon>Streptophyta</taxon>
        <taxon>Embryophyta</taxon>
        <taxon>Tracheophyta</taxon>
        <taxon>Spermatophyta</taxon>
        <taxon>Magnoliopsida</taxon>
        <taxon>Liliopsida</taxon>
        <taxon>Poales</taxon>
        <taxon>Poaceae</taxon>
        <taxon>PACMAD clade</taxon>
        <taxon>Panicoideae</taxon>
        <taxon>Andropogonodae</taxon>
        <taxon>Andropogoneae</taxon>
        <taxon>Tripsacinae</taxon>
        <taxon>Zea</taxon>
    </lineage>
</organism>
<dbReference type="ExpressionAtlas" id="A0A3L6FEE4">
    <property type="expression patterns" value="baseline and differential"/>
</dbReference>
<proteinExistence type="predicted"/>
<accession>A0A3L6FEE4</accession>
<feature type="region of interest" description="Disordered" evidence="1">
    <location>
        <begin position="31"/>
        <end position="72"/>
    </location>
</feature>
<evidence type="ECO:0000256" key="1">
    <source>
        <dbReference type="SAM" id="MobiDB-lite"/>
    </source>
</evidence>
<gene>
    <name evidence="2" type="ORF">Zm00014a_026490</name>
</gene>
<dbReference type="EMBL" id="NCVQ01000004">
    <property type="protein sequence ID" value="PWZ31575.1"/>
    <property type="molecule type" value="Genomic_DNA"/>
</dbReference>
<dbReference type="AlphaFoldDB" id="A0A3L6FEE4"/>